<dbReference type="AlphaFoldDB" id="A0A917MAW8"/>
<name>A0A917MAW8_9FLAO</name>
<protein>
    <recommendedName>
        <fullName evidence="3">Lipoprotein</fullName>
    </recommendedName>
</protein>
<proteinExistence type="predicted"/>
<evidence type="ECO:0000313" key="2">
    <source>
        <dbReference type="Proteomes" id="UP000633278"/>
    </source>
</evidence>
<dbReference type="Proteomes" id="UP000633278">
    <property type="component" value="Unassembled WGS sequence"/>
</dbReference>
<dbReference type="PROSITE" id="PS51257">
    <property type="entry name" value="PROKAR_LIPOPROTEIN"/>
    <property type="match status" value="1"/>
</dbReference>
<organism evidence="1 2">
    <name type="scientific">Polaribacter pacificus</name>
    <dbReference type="NCBI Taxonomy" id="1775173"/>
    <lineage>
        <taxon>Bacteria</taxon>
        <taxon>Pseudomonadati</taxon>
        <taxon>Bacteroidota</taxon>
        <taxon>Flavobacteriia</taxon>
        <taxon>Flavobacteriales</taxon>
        <taxon>Flavobacteriaceae</taxon>
    </lineage>
</organism>
<dbReference type="RefSeq" id="WP_188597357.1">
    <property type="nucleotide sequence ID" value="NZ_BMJW01000001.1"/>
</dbReference>
<gene>
    <name evidence="1" type="ORF">GCM10011416_01450</name>
</gene>
<accession>A0A917MAW8</accession>
<reference evidence="1" key="2">
    <citation type="submission" date="2020-09" db="EMBL/GenBank/DDBJ databases">
        <authorList>
            <person name="Sun Q."/>
            <person name="Zhou Y."/>
        </authorList>
    </citation>
    <scope>NUCLEOTIDE SEQUENCE</scope>
    <source>
        <strain evidence="1">CGMCC 1.15763</strain>
    </source>
</reference>
<comment type="caution">
    <text evidence="1">The sequence shown here is derived from an EMBL/GenBank/DDBJ whole genome shotgun (WGS) entry which is preliminary data.</text>
</comment>
<evidence type="ECO:0008006" key="3">
    <source>
        <dbReference type="Google" id="ProtNLM"/>
    </source>
</evidence>
<keyword evidence="2" id="KW-1185">Reference proteome</keyword>
<evidence type="ECO:0000313" key="1">
    <source>
        <dbReference type="EMBL" id="GGG88811.1"/>
    </source>
</evidence>
<dbReference type="EMBL" id="BMJW01000001">
    <property type="protein sequence ID" value="GGG88811.1"/>
    <property type="molecule type" value="Genomic_DNA"/>
</dbReference>
<reference evidence="1" key="1">
    <citation type="journal article" date="2014" name="Int. J. Syst. Evol. Microbiol.">
        <title>Complete genome sequence of Corynebacterium casei LMG S-19264T (=DSM 44701T), isolated from a smear-ripened cheese.</title>
        <authorList>
            <consortium name="US DOE Joint Genome Institute (JGI-PGF)"/>
            <person name="Walter F."/>
            <person name="Albersmeier A."/>
            <person name="Kalinowski J."/>
            <person name="Ruckert C."/>
        </authorList>
    </citation>
    <scope>NUCLEOTIDE SEQUENCE</scope>
    <source>
        <strain evidence="1">CGMCC 1.15763</strain>
    </source>
</reference>
<sequence length="611" mass="66991">MKKYIHKKAVIAAATILGVIGCTEFTEKIEDFNIGVTNAIFEQTAVLELKDAFGNQQGIVDTDFTVVFSGADADKLVSEAGEFEIKENDGFIQLSVNPNKSTGVKELNFDVTISGGSYKTSTFPVSLKDTVSKINLTMVDESKIYKGQNEASKTLGLTNNATTTATTVKTSTNGSLSTSAITIKTGTQFKDAAGAVLTGSDVKIAVTNTDALSDVLPSTSVFTFKDDKGVAITGKEATFLAGNTQITMDVNGTPVKKFNNAIDVAIEIPSDATNPTTGNPVQLGDTFPVYTNEDDSTDWTYHGLGTVIAGATAATFNISFETTHLSNYSVVSFKDTDCTVYTDNVTANNLAPNYNATFNIQLRVKTENDYSFLDIRNGEKFINIFEIVIKNGKVVSSHAPRMIKLIWDEYSEGTEEYNKYFNMFMNAGVDISRPFYKEHVKGIKKLLASGNDVYTDTYLTGGFMGSDKWTTTTEYQLYVKSQGVTYRTNLSNIATIANCEFNINLTQDGTDYFKIGTLKNIAIDVAASCGENIIKPDGFPLYIERENGIFSYEGTIKEGKMTLKGFELGKEYNFKTVYKGKAYYHKWTFDTENFKITDFEIPANLCSEVGF</sequence>